<dbReference type="PROSITE" id="PS51257">
    <property type="entry name" value="PROKAR_LIPOPROTEIN"/>
    <property type="match status" value="1"/>
</dbReference>
<evidence type="ECO:0000256" key="4">
    <source>
        <dbReference type="ARBA" id="ARBA00022825"/>
    </source>
</evidence>
<evidence type="ECO:0000256" key="1">
    <source>
        <dbReference type="ARBA" id="ARBA00009179"/>
    </source>
</evidence>
<evidence type="ECO:0000259" key="7">
    <source>
        <dbReference type="SMART" id="SM00228"/>
    </source>
</evidence>
<dbReference type="InterPro" id="IPR041489">
    <property type="entry name" value="PDZ_6"/>
</dbReference>
<keyword evidence="3" id="KW-0378">Hydrolase</keyword>
<dbReference type="Proteomes" id="UP001516023">
    <property type="component" value="Unassembled WGS sequence"/>
</dbReference>
<dbReference type="Gene3D" id="2.30.42.10">
    <property type="match status" value="1"/>
</dbReference>
<evidence type="ECO:0000259" key="8">
    <source>
        <dbReference type="SMART" id="SM00245"/>
    </source>
</evidence>
<dbReference type="Gene3D" id="3.90.226.10">
    <property type="entry name" value="2-enoyl-CoA Hydratase, Chain A, domain 1"/>
    <property type="match status" value="2"/>
</dbReference>
<keyword evidence="6" id="KW-0732">Signal</keyword>
<dbReference type="SUPFAM" id="SSF50156">
    <property type="entry name" value="PDZ domain-like"/>
    <property type="match status" value="1"/>
</dbReference>
<dbReference type="SMART" id="SM00245">
    <property type="entry name" value="TSPc"/>
    <property type="match status" value="1"/>
</dbReference>
<dbReference type="InterPro" id="IPR005151">
    <property type="entry name" value="Tail-specific_protease"/>
</dbReference>
<dbReference type="InterPro" id="IPR036034">
    <property type="entry name" value="PDZ_sf"/>
</dbReference>
<name>A0ABD3PDJ5_9STRA</name>
<protein>
    <recommendedName>
        <fullName evidence="11">PDZ domain-containing protein</fullName>
    </recommendedName>
</protein>
<dbReference type="FunFam" id="2.30.42.10:FF:000369">
    <property type="entry name" value="WD domain, G-beta repeat, putative"/>
    <property type="match status" value="1"/>
</dbReference>
<sequence>MSKTSLLLVSAIAASNLASSSTSCDAFASRSSCASRTPPAFQLSTRITEVRKCPPYESSRTALFLFGMNGKKDSPNNESNSNSNQVDVTSKSDDNNETFLSKLGPTIKIALPSFFLGTIATLSVLFLPLLSDYYDAFSGASSQSNFYGETTSSASNGGKTNNINQPVILFETILNDLNDAYVDDVDIQKLFETGVKAMTSSLDPYTEFESRQEAQDLEEVVSGRYGGVGLVIRGNNKLAMMQADDEDLVLEMAEPAVNKDNGNDKERTVKPPVAVKNTLQDEGDDPSSEKAERKRKLQKSMEDGIRVVSAFEGYAYDAGLRVGDKLLAIDDFQIKPTTSVDEVRNHLRGEPGTPVSITFLREGVGGEKNEPQTISMERAVVHIPDVKYYGYIGDPKDGIGYIDLSGFANDAGREVRYAIRVLQHGAEMIARSNDGGVTESDEPGRITVDSIDTTKLKGLVLDLRGNPGGLLTSAVDVATLFVPNGSDIVSAKGRGFPETLYRSRTEPILNPNTRLAVLVNEQTASAAEIVTGAVQDLDVGVVVGKGRTFGKGLVQNVQDLPYQTALKYTVAKYYTPSGRCIQSTIYGEGGRGANVVDASSDEENESFKPYKAKKVADKDRMVFLTAHGREVKDGGGIEVDYKVDPETASPIEVILLNSGMYTDFAAEWSKHNVLTDNFKVDDATYKEFQRFVEKRQKEGDLKLEALYDAQLSELKKKLIKSKFDSASRELEKLRSDIIADVKKDFKTYKNEIIEDLEQSILARYLPESMLIERSLKSDLQVIETAKMLKNEKQFNTILARDKLTKENNYNTATTLEKQAIHAN</sequence>
<feature type="signal peptide" evidence="6">
    <location>
        <begin position="1"/>
        <end position="20"/>
    </location>
</feature>
<evidence type="ECO:0000313" key="10">
    <source>
        <dbReference type="Proteomes" id="UP001516023"/>
    </source>
</evidence>
<comment type="similarity">
    <text evidence="1">Belongs to the peptidase S41A family.</text>
</comment>
<dbReference type="PANTHER" id="PTHR32060">
    <property type="entry name" value="TAIL-SPECIFIC PROTEASE"/>
    <property type="match status" value="1"/>
</dbReference>
<feature type="region of interest" description="Disordered" evidence="5">
    <location>
        <begin position="72"/>
        <end position="94"/>
    </location>
</feature>
<dbReference type="AlphaFoldDB" id="A0ABD3PDJ5"/>
<feature type="region of interest" description="Disordered" evidence="5">
    <location>
        <begin position="256"/>
        <end position="299"/>
    </location>
</feature>
<dbReference type="InterPro" id="IPR004447">
    <property type="entry name" value="Peptidase_S41A"/>
</dbReference>
<keyword evidence="10" id="KW-1185">Reference proteome</keyword>
<feature type="domain" description="Tail specific protease" evidence="8">
    <location>
        <begin position="369"/>
        <end position="586"/>
    </location>
</feature>
<organism evidence="9 10">
    <name type="scientific">Cyclotella cryptica</name>
    <dbReference type="NCBI Taxonomy" id="29204"/>
    <lineage>
        <taxon>Eukaryota</taxon>
        <taxon>Sar</taxon>
        <taxon>Stramenopiles</taxon>
        <taxon>Ochrophyta</taxon>
        <taxon>Bacillariophyta</taxon>
        <taxon>Coscinodiscophyceae</taxon>
        <taxon>Thalassiosirophycidae</taxon>
        <taxon>Stephanodiscales</taxon>
        <taxon>Stephanodiscaceae</taxon>
        <taxon>Cyclotella</taxon>
    </lineage>
</organism>
<dbReference type="PANTHER" id="PTHR32060:SF22">
    <property type="entry name" value="CARBOXYL-TERMINAL-PROCESSING PEPTIDASE 3, CHLOROPLASTIC"/>
    <property type="match status" value="1"/>
</dbReference>
<comment type="caution">
    <text evidence="9">The sequence shown here is derived from an EMBL/GenBank/DDBJ whole genome shotgun (WGS) entry which is preliminary data.</text>
</comment>
<dbReference type="CDD" id="cd07560">
    <property type="entry name" value="Peptidase_S41_CPP"/>
    <property type="match status" value="1"/>
</dbReference>
<evidence type="ECO:0000256" key="3">
    <source>
        <dbReference type="ARBA" id="ARBA00022801"/>
    </source>
</evidence>
<keyword evidence="4" id="KW-0720">Serine protease</keyword>
<evidence type="ECO:0000256" key="2">
    <source>
        <dbReference type="ARBA" id="ARBA00022670"/>
    </source>
</evidence>
<evidence type="ECO:0000313" key="9">
    <source>
        <dbReference type="EMBL" id="KAL3786144.1"/>
    </source>
</evidence>
<feature type="domain" description="PDZ" evidence="7">
    <location>
        <begin position="226"/>
        <end position="363"/>
    </location>
</feature>
<dbReference type="InterPro" id="IPR001478">
    <property type="entry name" value="PDZ"/>
</dbReference>
<dbReference type="GO" id="GO:0008236">
    <property type="term" value="F:serine-type peptidase activity"/>
    <property type="evidence" value="ECO:0007669"/>
    <property type="project" value="UniProtKB-KW"/>
</dbReference>
<proteinExistence type="inferred from homology"/>
<keyword evidence="2" id="KW-0645">Protease</keyword>
<dbReference type="SUPFAM" id="SSF52096">
    <property type="entry name" value="ClpP/crotonase"/>
    <property type="match status" value="1"/>
</dbReference>
<dbReference type="Pfam" id="PF03572">
    <property type="entry name" value="Peptidase_S41"/>
    <property type="match status" value="1"/>
</dbReference>
<dbReference type="EMBL" id="JABMIG020000201">
    <property type="protein sequence ID" value="KAL3786144.1"/>
    <property type="molecule type" value="Genomic_DNA"/>
</dbReference>
<reference evidence="9 10" key="1">
    <citation type="journal article" date="2020" name="G3 (Bethesda)">
        <title>Improved Reference Genome for Cyclotella cryptica CCMP332, a Model for Cell Wall Morphogenesis, Salinity Adaptation, and Lipid Production in Diatoms (Bacillariophyta).</title>
        <authorList>
            <person name="Roberts W.R."/>
            <person name="Downey K.M."/>
            <person name="Ruck E.C."/>
            <person name="Traller J.C."/>
            <person name="Alverson A.J."/>
        </authorList>
    </citation>
    <scope>NUCLEOTIDE SEQUENCE [LARGE SCALE GENOMIC DNA]</scope>
    <source>
        <strain evidence="9 10">CCMP332</strain>
    </source>
</reference>
<dbReference type="Gene3D" id="3.30.750.44">
    <property type="match status" value="1"/>
</dbReference>
<dbReference type="InterPro" id="IPR029045">
    <property type="entry name" value="ClpP/crotonase-like_dom_sf"/>
</dbReference>
<dbReference type="GO" id="GO:0006508">
    <property type="term" value="P:proteolysis"/>
    <property type="evidence" value="ECO:0007669"/>
    <property type="project" value="UniProtKB-KW"/>
</dbReference>
<feature type="chain" id="PRO_5044784670" description="PDZ domain-containing protein" evidence="6">
    <location>
        <begin position="21"/>
        <end position="823"/>
    </location>
</feature>
<accession>A0ABD3PDJ5</accession>
<evidence type="ECO:0000256" key="5">
    <source>
        <dbReference type="SAM" id="MobiDB-lite"/>
    </source>
</evidence>
<evidence type="ECO:0008006" key="11">
    <source>
        <dbReference type="Google" id="ProtNLM"/>
    </source>
</evidence>
<evidence type="ECO:0000256" key="6">
    <source>
        <dbReference type="SAM" id="SignalP"/>
    </source>
</evidence>
<dbReference type="CDD" id="cd06782">
    <property type="entry name" value="cpPDZ_CPP-like"/>
    <property type="match status" value="1"/>
</dbReference>
<dbReference type="Pfam" id="PF17820">
    <property type="entry name" value="PDZ_6"/>
    <property type="match status" value="1"/>
</dbReference>
<dbReference type="SMART" id="SM00228">
    <property type="entry name" value="PDZ"/>
    <property type="match status" value="1"/>
</dbReference>
<gene>
    <name evidence="9" type="ORF">HJC23_010718</name>
</gene>